<dbReference type="Gene3D" id="1.25.40.80">
    <property type="match status" value="1"/>
</dbReference>
<feature type="site" description="Electron transfer via tryptophanyl radical" evidence="7">
    <location>
        <position position="365"/>
    </location>
</feature>
<evidence type="ECO:0000313" key="10">
    <source>
        <dbReference type="EMBL" id="BBM87934.1"/>
    </source>
</evidence>
<dbReference type="GO" id="GO:0000719">
    <property type="term" value="P:photoreactive repair"/>
    <property type="evidence" value="ECO:0007669"/>
    <property type="project" value="TreeGrafter"/>
</dbReference>
<dbReference type="SUPFAM" id="SSF48173">
    <property type="entry name" value="Cryptochrome/photolyase FAD-binding domain"/>
    <property type="match status" value="1"/>
</dbReference>
<dbReference type="PANTHER" id="PTHR11455:SF22">
    <property type="entry name" value="CRYPTOCHROME DASH"/>
    <property type="match status" value="1"/>
</dbReference>
<evidence type="ECO:0000256" key="7">
    <source>
        <dbReference type="PIRSR" id="PIRSR602081-2"/>
    </source>
</evidence>
<evidence type="ECO:0000256" key="2">
    <source>
        <dbReference type="ARBA" id="ARBA00017881"/>
    </source>
</evidence>
<proteinExistence type="inferred from homology"/>
<dbReference type="InterPro" id="IPR002081">
    <property type="entry name" value="Cryptochrome/DNA_photolyase_1"/>
</dbReference>
<keyword evidence="5 8" id="KW-0157">Chromophore</keyword>
<feature type="domain" description="Photolyase/cryptochrome alpha/beta" evidence="9">
    <location>
        <begin position="2"/>
        <end position="133"/>
    </location>
</feature>
<dbReference type="GO" id="GO:0003904">
    <property type="term" value="F:deoxyribodipyrimidine photo-lyase activity"/>
    <property type="evidence" value="ECO:0007669"/>
    <property type="project" value="TreeGrafter"/>
</dbReference>
<dbReference type="InterPro" id="IPR005101">
    <property type="entry name" value="Cryptochr/Photolyase_FAD-bd"/>
</dbReference>
<dbReference type="PANTHER" id="PTHR11455">
    <property type="entry name" value="CRYPTOCHROME"/>
    <property type="match status" value="1"/>
</dbReference>
<dbReference type="Gene3D" id="3.40.50.620">
    <property type="entry name" value="HUPs"/>
    <property type="match status" value="1"/>
</dbReference>
<evidence type="ECO:0000259" key="9">
    <source>
        <dbReference type="PROSITE" id="PS51645"/>
    </source>
</evidence>
<dbReference type="InterPro" id="IPR014133">
    <property type="entry name" value="Cry_DASH"/>
</dbReference>
<evidence type="ECO:0000256" key="8">
    <source>
        <dbReference type="RuleBase" id="RU367151"/>
    </source>
</evidence>
<sequence length="476" mass="55158">MQTAILWYRNDLRIHDHEPLVNCSNKIVIPVYCLDPSLHGKTSFGFPKTGVHRTKFILESLHDLRQSLQNIGGHLIVCHDNPAVAIPQLAKKFKAKEIHFHDEVTHEEIVCEKQVIAALDDSVKVFRYWGSTLMHDDDLPHDIDHCLNTFSKFRNRVEKKCSVRKTLPTPKKLNTPQIDSPGDIPTLEAFFADYRVEPRSVLSFTGGESAGQERVRQYLWEEDCLKEYFNTRNGLLGANYSSKFSAWLSLGCVSPRWIYEEVKKYEQRRHKNKSTYWLIFELLWRDFFRFVADDVGNQIFSPEGMRNEPVSWQGNEDAFVAWQEGQTGIPFIDANMRELNATGFMSNRGRQNVASFLTKDLKVNWLRGAEYFESMLIDYDVCSNYGNWCYVAGVGNDPRENRYFNVLKQALSYDPQGDYVRHWLPELAALPGKSIHYPFFLSQKTLREANIQLGHSYANPLIVPRSFHKLKPHNLD</sequence>
<dbReference type="Proteomes" id="UP000326354">
    <property type="component" value="Chromosome"/>
</dbReference>
<dbReference type="OrthoDB" id="9772484at2"/>
<dbReference type="NCBIfam" id="TIGR02765">
    <property type="entry name" value="crypto_DASH"/>
    <property type="match status" value="1"/>
</dbReference>
<evidence type="ECO:0000313" key="11">
    <source>
        <dbReference type="Proteomes" id="UP000326354"/>
    </source>
</evidence>
<dbReference type="KEGG" id="uam:UABAM_06349"/>
<dbReference type="Pfam" id="PF03441">
    <property type="entry name" value="FAD_binding_7"/>
    <property type="match status" value="1"/>
</dbReference>
<dbReference type="GO" id="GO:0071949">
    <property type="term" value="F:FAD binding"/>
    <property type="evidence" value="ECO:0007669"/>
    <property type="project" value="TreeGrafter"/>
</dbReference>
<keyword evidence="3 6" id="KW-0285">Flavoprotein</keyword>
<dbReference type="AlphaFoldDB" id="A0A5S9F7R5"/>
<protein>
    <recommendedName>
        <fullName evidence="2 8">Cryptochrome DASH</fullName>
    </recommendedName>
</protein>
<keyword evidence="11" id="KW-1185">Reference proteome</keyword>
<organism evidence="10 11">
    <name type="scientific">Uabimicrobium amorphum</name>
    <dbReference type="NCBI Taxonomy" id="2596890"/>
    <lineage>
        <taxon>Bacteria</taxon>
        <taxon>Pseudomonadati</taxon>
        <taxon>Planctomycetota</taxon>
        <taxon>Candidatus Uabimicrobiia</taxon>
        <taxon>Candidatus Uabimicrobiales</taxon>
        <taxon>Candidatus Uabimicrobiaceae</taxon>
        <taxon>Candidatus Uabimicrobium</taxon>
    </lineage>
</organism>
<dbReference type="Gene3D" id="1.10.579.10">
    <property type="entry name" value="DNA Cyclobutane Dipyrimidine Photolyase, subunit A, domain 3"/>
    <property type="match status" value="1"/>
</dbReference>
<name>A0A5S9F7R5_UABAM</name>
<comment type="cofactor">
    <cofactor evidence="6 8">
        <name>FAD</name>
        <dbReference type="ChEBI" id="CHEBI:57692"/>
    </cofactor>
    <text evidence="6 8">Binds 1 FAD per subunit.</text>
</comment>
<comment type="function">
    <text evidence="8">May have a photoreceptor function.</text>
</comment>
<evidence type="ECO:0000256" key="5">
    <source>
        <dbReference type="ARBA" id="ARBA00022991"/>
    </source>
</evidence>
<feature type="site" description="Electron transfer via tryptophanyl radical" evidence="7">
    <location>
        <position position="312"/>
    </location>
</feature>
<dbReference type="InterPro" id="IPR014729">
    <property type="entry name" value="Rossmann-like_a/b/a_fold"/>
</dbReference>
<comment type="cofactor">
    <cofactor evidence="8">
        <name>(6R)-5,10-methylene-5,6,7,8-tetrahydrofolate</name>
        <dbReference type="ChEBI" id="CHEBI:15636"/>
    </cofactor>
    <text evidence="8">Binds 1 5,10-methenyltetrahydrofolate (MTHF) per subunit.</text>
</comment>
<dbReference type="InterPro" id="IPR036155">
    <property type="entry name" value="Crypto/Photolyase_N_sf"/>
</dbReference>
<feature type="binding site" evidence="6">
    <location>
        <begin position="281"/>
        <end position="288"/>
    </location>
    <ligand>
        <name>FAD</name>
        <dbReference type="ChEBI" id="CHEBI:57692"/>
    </ligand>
</feature>
<evidence type="ECO:0000256" key="3">
    <source>
        <dbReference type="ARBA" id="ARBA00022630"/>
    </source>
</evidence>
<feature type="binding site" evidence="6">
    <location>
        <position position="228"/>
    </location>
    <ligand>
        <name>FAD</name>
        <dbReference type="ChEBI" id="CHEBI:57692"/>
    </ligand>
</feature>
<dbReference type="EMBL" id="AP019860">
    <property type="protein sequence ID" value="BBM87934.1"/>
    <property type="molecule type" value="Genomic_DNA"/>
</dbReference>
<dbReference type="Pfam" id="PF00875">
    <property type="entry name" value="DNA_photolyase"/>
    <property type="match status" value="1"/>
</dbReference>
<dbReference type="InterPro" id="IPR006050">
    <property type="entry name" value="DNA_photolyase_N"/>
</dbReference>
<evidence type="ECO:0000256" key="6">
    <source>
        <dbReference type="PIRSR" id="PIRSR602081-1"/>
    </source>
</evidence>
<dbReference type="PROSITE" id="PS51645">
    <property type="entry name" value="PHR_CRY_ALPHA_BETA"/>
    <property type="match status" value="1"/>
</dbReference>
<dbReference type="RefSeq" id="WP_151971946.1">
    <property type="nucleotide sequence ID" value="NZ_AP019860.1"/>
</dbReference>
<feature type="site" description="Electron transfer via tryptophanyl radical" evidence="7">
    <location>
        <position position="388"/>
    </location>
</feature>
<accession>A0A5S9F7R5</accession>
<dbReference type="InterPro" id="IPR036134">
    <property type="entry name" value="Crypto/Photolyase_FAD-like_sf"/>
</dbReference>
<dbReference type="GO" id="GO:0003677">
    <property type="term" value="F:DNA binding"/>
    <property type="evidence" value="ECO:0007669"/>
    <property type="project" value="TreeGrafter"/>
</dbReference>
<feature type="binding site" evidence="6">
    <location>
        <begin position="378"/>
        <end position="380"/>
    </location>
    <ligand>
        <name>FAD</name>
        <dbReference type="ChEBI" id="CHEBI:57692"/>
    </ligand>
</feature>
<dbReference type="PRINTS" id="PR00147">
    <property type="entry name" value="DNAPHOTLYASE"/>
</dbReference>
<gene>
    <name evidence="10" type="ORF">UABAM_06349</name>
</gene>
<reference evidence="10 11" key="1">
    <citation type="submission" date="2019-08" db="EMBL/GenBank/DDBJ databases">
        <title>Complete genome sequence of Candidatus Uab amorphum.</title>
        <authorList>
            <person name="Shiratori T."/>
            <person name="Suzuki S."/>
            <person name="Kakizawa Y."/>
            <person name="Ishida K."/>
        </authorList>
    </citation>
    <scope>NUCLEOTIDE SEQUENCE [LARGE SCALE GENOMIC DNA]</scope>
    <source>
        <strain evidence="10 11">SRT547</strain>
    </source>
</reference>
<feature type="binding site" evidence="6">
    <location>
        <begin position="241"/>
        <end position="245"/>
    </location>
    <ligand>
        <name>FAD</name>
        <dbReference type="ChEBI" id="CHEBI:57692"/>
    </ligand>
</feature>
<evidence type="ECO:0000256" key="1">
    <source>
        <dbReference type="ARBA" id="ARBA00005862"/>
    </source>
</evidence>
<keyword evidence="4 6" id="KW-0274">FAD</keyword>
<comment type="similarity">
    <text evidence="1 8">Belongs to the DNA photolyase class-1 family.</text>
</comment>
<evidence type="ECO:0000256" key="4">
    <source>
        <dbReference type="ARBA" id="ARBA00022827"/>
    </source>
</evidence>
<dbReference type="SUPFAM" id="SSF52425">
    <property type="entry name" value="Cryptochrome/photolyase, N-terminal domain"/>
    <property type="match status" value="1"/>
</dbReference>